<organism evidence="2 3">
    <name type="scientific">Phytohabitans aurantiacus</name>
    <dbReference type="NCBI Taxonomy" id="3016789"/>
    <lineage>
        <taxon>Bacteria</taxon>
        <taxon>Bacillati</taxon>
        <taxon>Actinomycetota</taxon>
        <taxon>Actinomycetes</taxon>
        <taxon>Micromonosporales</taxon>
        <taxon>Micromonosporaceae</taxon>
    </lineage>
</organism>
<dbReference type="Proteomes" id="UP001144280">
    <property type="component" value="Unassembled WGS sequence"/>
</dbReference>
<dbReference type="InterPro" id="IPR017927">
    <property type="entry name" value="FAD-bd_FR_type"/>
</dbReference>
<dbReference type="Gene3D" id="3.40.50.80">
    <property type="entry name" value="Nucleotide-binding domain of ferredoxin-NADP reductase (FNR) module"/>
    <property type="match status" value="1"/>
</dbReference>
<dbReference type="InterPro" id="IPR039374">
    <property type="entry name" value="SIP_fam"/>
</dbReference>
<reference evidence="2" key="1">
    <citation type="submission" date="2022-12" db="EMBL/GenBank/DDBJ databases">
        <title>New Phytohabitans aurantiacus sp. RD004123 nov., an actinomycete isolated from soil.</title>
        <authorList>
            <person name="Triningsih D.W."/>
            <person name="Harunari E."/>
            <person name="Igarashi Y."/>
        </authorList>
    </citation>
    <scope>NUCLEOTIDE SEQUENCE</scope>
    <source>
        <strain evidence="2">RD004123</strain>
    </source>
</reference>
<dbReference type="Gene3D" id="2.40.30.10">
    <property type="entry name" value="Translation factors"/>
    <property type="match status" value="1"/>
</dbReference>
<dbReference type="InterPro" id="IPR007037">
    <property type="entry name" value="SIP_rossman_dom"/>
</dbReference>
<dbReference type="RefSeq" id="WP_281903983.1">
    <property type="nucleotide sequence ID" value="NZ_BSDI01000063.1"/>
</dbReference>
<dbReference type="Pfam" id="PF04954">
    <property type="entry name" value="SIP"/>
    <property type="match status" value="1"/>
</dbReference>
<evidence type="ECO:0000259" key="1">
    <source>
        <dbReference type="PROSITE" id="PS51384"/>
    </source>
</evidence>
<proteinExistence type="predicted"/>
<accession>A0ABQ5R6U4</accession>
<sequence>MTFRVFRVEVRAVRKLSPSFLRVTFTGDDLDAFEDTGWDQRIKLVLPLPDSGVAHMPAGPDWYAKWRELPEERRNPIRTYTTRYVRPAVRELDLDVVLHGDGGPAARWAQTVRPGDIVGLVGPDADAGGPHGGIEFHPPADGRPLLLAGDETAVPAVATIVEQLPRGARGEVLLEVPESGDILELGAPAGLRITWLARDGAAHGSLLVPAVTSAAGRLLAKAPALAAVGGGTVLDDIDVDTEILWEVPEDGASGGDLYAWLAGEAGVIKTLRRHLVSERGVDRKAVAFMGYWRLGRTEDDL</sequence>
<dbReference type="PROSITE" id="PS51384">
    <property type="entry name" value="FAD_FR"/>
    <property type="match status" value="1"/>
</dbReference>
<comment type="caution">
    <text evidence="2">The sequence shown here is derived from an EMBL/GenBank/DDBJ whole genome shotgun (WGS) entry which is preliminary data.</text>
</comment>
<dbReference type="Pfam" id="PF08021">
    <property type="entry name" value="FAD_binding_9"/>
    <property type="match status" value="1"/>
</dbReference>
<dbReference type="SUPFAM" id="SSF63380">
    <property type="entry name" value="Riboflavin synthase domain-like"/>
    <property type="match status" value="1"/>
</dbReference>
<feature type="domain" description="FAD-binding FR-type" evidence="1">
    <location>
        <begin position="3"/>
        <end position="137"/>
    </location>
</feature>
<gene>
    <name evidence="2" type="ORF">Pa4123_77540</name>
</gene>
<dbReference type="PANTHER" id="PTHR30157:SF0">
    <property type="entry name" value="NADPH-DEPENDENT FERRIC-CHELATE REDUCTASE"/>
    <property type="match status" value="1"/>
</dbReference>
<evidence type="ECO:0000313" key="3">
    <source>
        <dbReference type="Proteomes" id="UP001144280"/>
    </source>
</evidence>
<evidence type="ECO:0000313" key="2">
    <source>
        <dbReference type="EMBL" id="GLI02476.1"/>
    </source>
</evidence>
<dbReference type="InterPro" id="IPR017938">
    <property type="entry name" value="Riboflavin_synthase-like_b-brl"/>
</dbReference>
<protein>
    <recommendedName>
        <fullName evidence="1">FAD-binding FR-type domain-containing protein</fullName>
    </recommendedName>
</protein>
<dbReference type="PANTHER" id="PTHR30157">
    <property type="entry name" value="FERRIC REDUCTASE, NADPH-DEPENDENT"/>
    <property type="match status" value="1"/>
</dbReference>
<dbReference type="EMBL" id="BSDI01000063">
    <property type="protein sequence ID" value="GLI02476.1"/>
    <property type="molecule type" value="Genomic_DNA"/>
</dbReference>
<keyword evidence="3" id="KW-1185">Reference proteome</keyword>
<dbReference type="InterPro" id="IPR013113">
    <property type="entry name" value="SIP_FAD-bd"/>
</dbReference>
<name>A0ABQ5R6U4_9ACTN</name>
<dbReference type="InterPro" id="IPR039261">
    <property type="entry name" value="FNR_nucleotide-bd"/>
</dbReference>
<dbReference type="CDD" id="cd06193">
    <property type="entry name" value="siderophore_interacting"/>
    <property type="match status" value="1"/>
</dbReference>